<gene>
    <name evidence="1" type="ORF">Xvie_03961</name>
</gene>
<keyword evidence="2" id="KW-1185">Reference proteome</keyword>
<dbReference type="AlphaFoldDB" id="A0A1Y2S6A8"/>
<name>A0A1Y2S6A8_9GAMM</name>
<comment type="caution">
    <text evidence="1">The sequence shown here is derived from an EMBL/GenBank/DDBJ whole genome shotgun (WGS) entry which is preliminary data.</text>
</comment>
<sequence length="67" mass="7142">MSLPNPLSVGIDVSKASLDITANKSVESFTVSNDIDGFDSIVSVLKQHTVSLILMEATGATVFNRIF</sequence>
<proteinExistence type="predicted"/>
<accession>A0A1Y2S6A8</accession>
<protein>
    <submittedName>
        <fullName evidence="1">IS110 family transposase</fullName>
    </submittedName>
</protein>
<dbReference type="EMBL" id="MUBJ01000048">
    <property type="protein sequence ID" value="OTA14135.1"/>
    <property type="molecule type" value="Genomic_DNA"/>
</dbReference>
<dbReference type="Proteomes" id="UP000194350">
    <property type="component" value="Unassembled WGS sequence"/>
</dbReference>
<evidence type="ECO:0000313" key="1">
    <source>
        <dbReference type="EMBL" id="OTA14135.1"/>
    </source>
</evidence>
<evidence type="ECO:0000313" key="2">
    <source>
        <dbReference type="Proteomes" id="UP000194350"/>
    </source>
</evidence>
<reference evidence="1 2" key="1">
    <citation type="submission" date="2016-10" db="EMBL/GenBank/DDBJ databases">
        <title>Systematic genetic and metabolomic analysis of Xenorhabdus and Photorhabdus spp., highlights the requirements for a dual symbiotic and pathogenic life style.</title>
        <authorList>
            <person name="Tobias N.J."/>
            <person name="Wolff H."/>
            <person name="Djahanschiri B."/>
            <person name="Pidot S.J."/>
            <person name="Stinear T.P."/>
            <person name="Ebersberger I."/>
            <person name="Bode H.B."/>
        </authorList>
    </citation>
    <scope>NUCLEOTIDE SEQUENCE [LARGE SCALE GENOMIC DNA]</scope>
    <source>
        <strain evidence="1 2">DSM 22392</strain>
    </source>
</reference>
<organism evidence="1 2">
    <name type="scientific">Xenorhabdus vietnamensis</name>
    <dbReference type="NCBI Taxonomy" id="351656"/>
    <lineage>
        <taxon>Bacteria</taxon>
        <taxon>Pseudomonadati</taxon>
        <taxon>Pseudomonadota</taxon>
        <taxon>Gammaproteobacteria</taxon>
        <taxon>Enterobacterales</taxon>
        <taxon>Morganellaceae</taxon>
        <taxon>Xenorhabdus</taxon>
    </lineage>
</organism>